<dbReference type="InterPro" id="IPR008979">
    <property type="entry name" value="Galactose-bd-like_sf"/>
</dbReference>
<protein>
    <recommendedName>
        <fullName evidence="3">CBM6 domain-containing protein</fullName>
    </recommendedName>
</protein>
<dbReference type="PROSITE" id="PS51175">
    <property type="entry name" value="CBM6"/>
    <property type="match status" value="1"/>
</dbReference>
<keyword evidence="2" id="KW-0812">Transmembrane</keyword>
<feature type="compositionally biased region" description="Low complexity" evidence="1">
    <location>
        <begin position="75"/>
        <end position="134"/>
    </location>
</feature>
<dbReference type="InterPro" id="IPR005084">
    <property type="entry name" value="CBM6"/>
</dbReference>
<name>A0ABY5VZ25_9ACTN</name>
<evidence type="ECO:0000313" key="5">
    <source>
        <dbReference type="Proteomes" id="UP001059617"/>
    </source>
</evidence>
<sequence>MIEGRDAPGYYTGRRRADTHRQPRIVFVSVLIVVAVIVVAMRGLSGDPDQHSWFTAGDATEPVVPTLTGMPASPPQSSSVPQSPGPSHSGSPRPSPSASGTSPAPAASPSVSPAVSPSAQSSPSASPAGTTSRSYEAESAENGRPRQMTIRAVADASGGRAVTGIGNGRTLSFTGVAAERSGYHTVTIAYLSTEDRRCYVGIGRNWQQVSFPASGAWDRIATVTITLQLGAGTNTIEAGNTPGRWCPDLDRITVAPR</sequence>
<dbReference type="Gene3D" id="2.60.120.260">
    <property type="entry name" value="Galactose-binding domain-like"/>
    <property type="match status" value="1"/>
</dbReference>
<reference evidence="4" key="2">
    <citation type="submission" date="2022-09" db="EMBL/GenBank/DDBJ databases">
        <title>Biosynthetic gene clusters of Dactylosporangioum fulvum.</title>
        <authorList>
            <person name="Caradec T."/>
        </authorList>
    </citation>
    <scope>NUCLEOTIDE SEQUENCE</scope>
    <source>
        <strain evidence="4">NRRL B-16292</strain>
    </source>
</reference>
<feature type="transmembrane region" description="Helical" evidence="2">
    <location>
        <begin position="25"/>
        <end position="44"/>
    </location>
</feature>
<reference evidence="4" key="1">
    <citation type="submission" date="2021-04" db="EMBL/GenBank/DDBJ databases">
        <authorList>
            <person name="Hartkoorn R.C."/>
            <person name="Beaudoing E."/>
            <person name="Hot D."/>
        </authorList>
    </citation>
    <scope>NUCLEOTIDE SEQUENCE</scope>
    <source>
        <strain evidence="4">NRRL B-16292</strain>
    </source>
</reference>
<evidence type="ECO:0000259" key="3">
    <source>
        <dbReference type="PROSITE" id="PS51175"/>
    </source>
</evidence>
<gene>
    <name evidence="4" type="ORF">Dfulv_42725</name>
</gene>
<proteinExistence type="predicted"/>
<feature type="region of interest" description="Disordered" evidence="1">
    <location>
        <begin position="62"/>
        <end position="147"/>
    </location>
</feature>
<evidence type="ECO:0000256" key="1">
    <source>
        <dbReference type="SAM" id="MobiDB-lite"/>
    </source>
</evidence>
<dbReference type="Proteomes" id="UP001059617">
    <property type="component" value="Chromosome"/>
</dbReference>
<evidence type="ECO:0000256" key="2">
    <source>
        <dbReference type="SAM" id="Phobius"/>
    </source>
</evidence>
<dbReference type="CDD" id="cd04081">
    <property type="entry name" value="CBM35_galactosidase-like"/>
    <property type="match status" value="1"/>
</dbReference>
<dbReference type="RefSeq" id="WP_259859518.1">
    <property type="nucleotide sequence ID" value="NZ_BAAAST010000052.1"/>
</dbReference>
<feature type="domain" description="CBM6" evidence="3">
    <location>
        <begin position="133"/>
        <end position="255"/>
    </location>
</feature>
<dbReference type="SUPFAM" id="SSF49785">
    <property type="entry name" value="Galactose-binding domain-like"/>
    <property type="match status" value="1"/>
</dbReference>
<keyword evidence="2" id="KW-0472">Membrane</keyword>
<dbReference type="EMBL" id="CP073720">
    <property type="protein sequence ID" value="UWP81748.1"/>
    <property type="molecule type" value="Genomic_DNA"/>
</dbReference>
<accession>A0ABY5VZ25</accession>
<organism evidence="4 5">
    <name type="scientific">Dactylosporangium fulvum</name>
    <dbReference type="NCBI Taxonomy" id="53359"/>
    <lineage>
        <taxon>Bacteria</taxon>
        <taxon>Bacillati</taxon>
        <taxon>Actinomycetota</taxon>
        <taxon>Actinomycetes</taxon>
        <taxon>Micromonosporales</taxon>
        <taxon>Micromonosporaceae</taxon>
        <taxon>Dactylosporangium</taxon>
    </lineage>
</organism>
<keyword evidence="2" id="KW-1133">Transmembrane helix</keyword>
<keyword evidence="5" id="KW-1185">Reference proteome</keyword>
<evidence type="ECO:0000313" key="4">
    <source>
        <dbReference type="EMBL" id="UWP81748.1"/>
    </source>
</evidence>